<organism evidence="2 3">
    <name type="scientific">Araneus ventricosus</name>
    <name type="common">Orbweaver spider</name>
    <name type="synonym">Epeira ventricosa</name>
    <dbReference type="NCBI Taxonomy" id="182803"/>
    <lineage>
        <taxon>Eukaryota</taxon>
        <taxon>Metazoa</taxon>
        <taxon>Ecdysozoa</taxon>
        <taxon>Arthropoda</taxon>
        <taxon>Chelicerata</taxon>
        <taxon>Arachnida</taxon>
        <taxon>Araneae</taxon>
        <taxon>Araneomorphae</taxon>
        <taxon>Entelegynae</taxon>
        <taxon>Araneoidea</taxon>
        <taxon>Araneidae</taxon>
        <taxon>Araneus</taxon>
    </lineage>
</organism>
<reference evidence="2 3" key="1">
    <citation type="journal article" date="2019" name="Sci. Rep.">
        <title>Orb-weaving spider Araneus ventricosus genome elucidates the spidroin gene catalogue.</title>
        <authorList>
            <person name="Kono N."/>
            <person name="Nakamura H."/>
            <person name="Ohtoshi R."/>
            <person name="Moran D.A.P."/>
            <person name="Shinohara A."/>
            <person name="Yoshida Y."/>
            <person name="Fujiwara M."/>
            <person name="Mori M."/>
            <person name="Tomita M."/>
            <person name="Arakawa K."/>
        </authorList>
    </citation>
    <scope>NUCLEOTIDE SEQUENCE [LARGE SCALE GENOMIC DNA]</scope>
</reference>
<evidence type="ECO:0000313" key="2">
    <source>
        <dbReference type="EMBL" id="GBN34508.1"/>
    </source>
</evidence>
<name>A0A4Y2N4Z4_ARAVE</name>
<gene>
    <name evidence="2" type="ORF">AVEN_181954_1</name>
    <name evidence="1" type="ORF">AVEN_46303_1</name>
</gene>
<comment type="caution">
    <text evidence="2">The sequence shown here is derived from an EMBL/GenBank/DDBJ whole genome shotgun (WGS) entry which is preliminary data.</text>
</comment>
<protein>
    <submittedName>
        <fullName evidence="2">Uncharacterized protein</fullName>
    </submittedName>
</protein>
<evidence type="ECO:0000313" key="1">
    <source>
        <dbReference type="EMBL" id="GBN34494.1"/>
    </source>
</evidence>
<evidence type="ECO:0000313" key="3">
    <source>
        <dbReference type="Proteomes" id="UP000499080"/>
    </source>
</evidence>
<sequence>MDKSKPEFKYFHEKSPRLIEVKIKEGVFVEPQIGQVFQDQKLEDMLVKKKKTFCQVSIDFVEHSSVANYNYLVNDTLALLQNLSVIAIKYPLPEIL</sequence>
<keyword evidence="3" id="KW-1185">Reference proteome</keyword>
<proteinExistence type="predicted"/>
<dbReference type="AlphaFoldDB" id="A0A4Y2N4Z4"/>
<dbReference type="EMBL" id="BGPR01008550">
    <property type="protein sequence ID" value="GBN34494.1"/>
    <property type="molecule type" value="Genomic_DNA"/>
</dbReference>
<accession>A0A4Y2N4Z4</accession>
<dbReference type="Proteomes" id="UP000499080">
    <property type="component" value="Unassembled WGS sequence"/>
</dbReference>
<dbReference type="EMBL" id="BGPR01008552">
    <property type="protein sequence ID" value="GBN34508.1"/>
    <property type="molecule type" value="Genomic_DNA"/>
</dbReference>